<protein>
    <submittedName>
        <fullName evidence="9">Leucyl-tRNA synthetase</fullName>
    </submittedName>
</protein>
<dbReference type="InterPro" id="IPR025709">
    <property type="entry name" value="Leu_tRNA-synth_edit"/>
</dbReference>
<gene>
    <name evidence="9" type="ORF">B1B_15375</name>
</gene>
<dbReference type="GO" id="GO:0006429">
    <property type="term" value="P:leucyl-tRNA aminoacylation"/>
    <property type="evidence" value="ECO:0007669"/>
    <property type="project" value="InterPro"/>
</dbReference>
<sequence length="253" mass="27032">LGAQYLEDFRAMGILVDPTAHLTTIDDDYRAFIRWQFHRLKDRGGLVQKAYFAPVCPVCGPVAIDASETDLSAGGGAEVVLYTAVAFTLEDGRGLIAATLRPETIYGVTNLWVHPTEPLRTWILGHQRYLVGEAAAPRLIEQHGGELGPIVAAAEVIGRTVKAPLTGRHVPIVSSRIVDPQMGTGVVMSVPAHAPADALALRELPPKLRESVPPAHELLEIPDDAPLSASERALRVGEGPRPNGPSARPGPIP</sequence>
<accession>T1AC05</accession>
<evidence type="ECO:0000256" key="5">
    <source>
        <dbReference type="ARBA" id="ARBA00022917"/>
    </source>
</evidence>
<feature type="domain" description="Leucyl-tRNA synthetase editing" evidence="8">
    <location>
        <begin position="85"/>
        <end position="196"/>
    </location>
</feature>
<dbReference type="InterPro" id="IPR004493">
    <property type="entry name" value="Leu-tRNA-synth_Ia_arc/euk"/>
</dbReference>
<dbReference type="SUPFAM" id="SSF50677">
    <property type="entry name" value="ValRS/IleRS/LeuRS editing domain"/>
    <property type="match status" value="1"/>
</dbReference>
<dbReference type="Pfam" id="PF13603">
    <property type="entry name" value="tRNA-synt_1_2"/>
    <property type="match status" value="1"/>
</dbReference>
<feature type="region of interest" description="Disordered" evidence="7">
    <location>
        <begin position="216"/>
        <end position="253"/>
    </location>
</feature>
<keyword evidence="2" id="KW-0436">Ligase</keyword>
<evidence type="ECO:0000256" key="1">
    <source>
        <dbReference type="ARBA" id="ARBA00005594"/>
    </source>
</evidence>
<dbReference type="EMBL" id="AUZY01010230">
    <property type="protein sequence ID" value="EQD39400.1"/>
    <property type="molecule type" value="Genomic_DNA"/>
</dbReference>
<evidence type="ECO:0000256" key="6">
    <source>
        <dbReference type="ARBA" id="ARBA00023146"/>
    </source>
</evidence>
<dbReference type="PANTHER" id="PTHR45794:SF1">
    <property type="entry name" value="LEUCINE--TRNA LIGASE, CYTOPLASMIC"/>
    <property type="match status" value="1"/>
</dbReference>
<dbReference type="AlphaFoldDB" id="T1AC05"/>
<organism evidence="9">
    <name type="scientific">mine drainage metagenome</name>
    <dbReference type="NCBI Taxonomy" id="410659"/>
    <lineage>
        <taxon>unclassified sequences</taxon>
        <taxon>metagenomes</taxon>
        <taxon>ecological metagenomes</taxon>
    </lineage>
</organism>
<reference evidence="9" key="2">
    <citation type="journal article" date="2014" name="ISME J.">
        <title>Microbial stratification in low pH oxic and suboxic macroscopic growths along an acid mine drainage.</title>
        <authorList>
            <person name="Mendez-Garcia C."/>
            <person name="Mesa V."/>
            <person name="Sprenger R.R."/>
            <person name="Richter M."/>
            <person name="Diez M.S."/>
            <person name="Solano J."/>
            <person name="Bargiela R."/>
            <person name="Golyshina O.V."/>
            <person name="Manteca A."/>
            <person name="Ramos J.L."/>
            <person name="Gallego J.R."/>
            <person name="Llorente I."/>
            <person name="Martins Dos Santos V.A."/>
            <person name="Jensen O.N."/>
            <person name="Pelaez A.I."/>
            <person name="Sanchez J."/>
            <person name="Ferrer M."/>
        </authorList>
    </citation>
    <scope>NUCLEOTIDE SEQUENCE</scope>
</reference>
<dbReference type="GO" id="GO:0002161">
    <property type="term" value="F:aminoacyl-tRNA deacylase activity"/>
    <property type="evidence" value="ECO:0007669"/>
    <property type="project" value="InterPro"/>
</dbReference>
<dbReference type="GO" id="GO:0004823">
    <property type="term" value="F:leucine-tRNA ligase activity"/>
    <property type="evidence" value="ECO:0007669"/>
    <property type="project" value="InterPro"/>
</dbReference>
<comment type="similarity">
    <text evidence="1">Belongs to the class-I aminoacyl-tRNA synthetase family.</text>
</comment>
<dbReference type="Gene3D" id="3.40.50.620">
    <property type="entry name" value="HUPs"/>
    <property type="match status" value="1"/>
</dbReference>
<dbReference type="InterPro" id="IPR009008">
    <property type="entry name" value="Val/Leu/Ile-tRNA-synth_edit"/>
</dbReference>
<name>T1AC05_9ZZZZ</name>
<comment type="caution">
    <text evidence="9">The sequence shown here is derived from an EMBL/GenBank/DDBJ whole genome shotgun (WGS) entry which is preliminary data.</text>
</comment>
<evidence type="ECO:0000256" key="4">
    <source>
        <dbReference type="ARBA" id="ARBA00022840"/>
    </source>
</evidence>
<evidence type="ECO:0000259" key="8">
    <source>
        <dbReference type="Pfam" id="PF13603"/>
    </source>
</evidence>
<keyword evidence="6 9" id="KW-0030">Aminoacyl-tRNA synthetase</keyword>
<proteinExistence type="inferred from homology"/>
<evidence type="ECO:0000256" key="3">
    <source>
        <dbReference type="ARBA" id="ARBA00022741"/>
    </source>
</evidence>
<evidence type="ECO:0000313" key="9">
    <source>
        <dbReference type="EMBL" id="EQD39400.1"/>
    </source>
</evidence>
<keyword evidence="3" id="KW-0547">Nucleotide-binding</keyword>
<evidence type="ECO:0000256" key="7">
    <source>
        <dbReference type="SAM" id="MobiDB-lite"/>
    </source>
</evidence>
<dbReference type="PANTHER" id="PTHR45794">
    <property type="entry name" value="LEUCYL-TRNA SYNTHETASE"/>
    <property type="match status" value="1"/>
</dbReference>
<feature type="non-terminal residue" evidence="9">
    <location>
        <position position="1"/>
    </location>
</feature>
<dbReference type="InterPro" id="IPR014729">
    <property type="entry name" value="Rossmann-like_a/b/a_fold"/>
</dbReference>
<dbReference type="Gene3D" id="3.90.740.10">
    <property type="entry name" value="Valyl/Leucyl/Isoleucyl-tRNA synthetase, editing domain"/>
    <property type="match status" value="1"/>
</dbReference>
<keyword evidence="4" id="KW-0067">ATP-binding</keyword>
<dbReference type="SUPFAM" id="SSF52374">
    <property type="entry name" value="Nucleotidylyl transferase"/>
    <property type="match status" value="1"/>
</dbReference>
<keyword evidence="5" id="KW-0648">Protein biosynthesis</keyword>
<evidence type="ECO:0000256" key="2">
    <source>
        <dbReference type="ARBA" id="ARBA00022598"/>
    </source>
</evidence>
<reference evidence="9" key="1">
    <citation type="submission" date="2013-08" db="EMBL/GenBank/DDBJ databases">
        <authorList>
            <person name="Mendez C."/>
            <person name="Richter M."/>
            <person name="Ferrer M."/>
            <person name="Sanchez J."/>
        </authorList>
    </citation>
    <scope>NUCLEOTIDE SEQUENCE</scope>
</reference>
<dbReference type="GO" id="GO:0005524">
    <property type="term" value="F:ATP binding"/>
    <property type="evidence" value="ECO:0007669"/>
    <property type="project" value="UniProtKB-KW"/>
</dbReference>